<dbReference type="EMBL" id="JACJJC010000007">
    <property type="protein sequence ID" value="MBM6703933.1"/>
    <property type="molecule type" value="Genomic_DNA"/>
</dbReference>
<evidence type="ECO:0000313" key="9">
    <source>
        <dbReference type="Proteomes" id="UP000715095"/>
    </source>
</evidence>
<reference evidence="8 9" key="1">
    <citation type="journal article" date="2021" name="Sci. Rep.">
        <title>The distribution of antibiotic resistance genes in chicken gut microbiota commensals.</title>
        <authorList>
            <person name="Juricova H."/>
            <person name="Matiasovicova J."/>
            <person name="Kubasova T."/>
            <person name="Cejkova D."/>
            <person name="Rychlik I."/>
        </authorList>
    </citation>
    <scope>NUCLEOTIDE SEQUENCE [LARGE SCALE GENOMIC DNA]</scope>
    <source>
        <strain evidence="8 9">An829</strain>
    </source>
</reference>
<organism evidence="8 9">
    <name type="scientific">Sutterella massiliensis</name>
    <dbReference type="NCBI Taxonomy" id="1816689"/>
    <lineage>
        <taxon>Bacteria</taxon>
        <taxon>Pseudomonadati</taxon>
        <taxon>Pseudomonadota</taxon>
        <taxon>Betaproteobacteria</taxon>
        <taxon>Burkholderiales</taxon>
        <taxon>Sutterellaceae</taxon>
        <taxon>Sutterella</taxon>
    </lineage>
</organism>
<keyword evidence="9" id="KW-1185">Reference proteome</keyword>
<evidence type="ECO:0000256" key="5">
    <source>
        <dbReference type="ARBA" id="ARBA00023239"/>
    </source>
</evidence>
<dbReference type="SUPFAM" id="SSF51069">
    <property type="entry name" value="Carbonic anhydrase"/>
    <property type="match status" value="1"/>
</dbReference>
<dbReference type="InterPro" id="IPR041891">
    <property type="entry name" value="Alpha_CA_prokaryot-like"/>
</dbReference>
<dbReference type="RefSeq" id="WP_205102408.1">
    <property type="nucleotide sequence ID" value="NZ_JACJJC010000007.1"/>
</dbReference>
<keyword evidence="3" id="KW-0479">Metal-binding</keyword>
<dbReference type="Proteomes" id="UP000715095">
    <property type="component" value="Unassembled WGS sequence"/>
</dbReference>
<comment type="caution">
    <text evidence="8">The sequence shown here is derived from an EMBL/GenBank/DDBJ whole genome shotgun (WGS) entry which is preliminary data.</text>
</comment>
<dbReference type="InterPro" id="IPR001148">
    <property type="entry name" value="CA_dom"/>
</dbReference>
<evidence type="ECO:0000259" key="7">
    <source>
        <dbReference type="PROSITE" id="PS51144"/>
    </source>
</evidence>
<evidence type="ECO:0000256" key="4">
    <source>
        <dbReference type="ARBA" id="ARBA00022833"/>
    </source>
</evidence>
<sequence length="242" mass="26894">MYASNYLRFHCLGCAMMSLPSLEELSVGAEPVRRYQCPVSIHTTAVKDAAEPFTLHFEDNASEILHTGHTIEVRFTPGDTLQRGTDTYTLRQLHFHTPSETFIDGEHFPMETHFVYEKTVDAEGPIESTPEHHGPLLVLGAFVKAGKSNPALQTLLANAPLEDEPPKEFQGYDPSPLLPPMLHHYAFPGSLTTPPYTEPVEWIVLADPVEAAAEEIEQIKDILGDNTRPIQPLNGRRVAFGK</sequence>
<accession>A0ABS2DRP9</accession>
<comment type="similarity">
    <text evidence="1">Belongs to the alpha-carbonic anhydrase family.</text>
</comment>
<evidence type="ECO:0000256" key="3">
    <source>
        <dbReference type="ARBA" id="ARBA00022723"/>
    </source>
</evidence>
<keyword evidence="5" id="KW-0456">Lyase</keyword>
<evidence type="ECO:0000256" key="6">
    <source>
        <dbReference type="ARBA" id="ARBA00048348"/>
    </source>
</evidence>
<dbReference type="PANTHER" id="PTHR18952:SF265">
    <property type="entry name" value="CARBONIC ANHYDRASE"/>
    <property type="match status" value="1"/>
</dbReference>
<name>A0ABS2DRP9_9BURK</name>
<keyword evidence="4" id="KW-0862">Zinc</keyword>
<dbReference type="CDD" id="cd03124">
    <property type="entry name" value="alpha_CA_prokaryotic_like"/>
    <property type="match status" value="1"/>
</dbReference>
<evidence type="ECO:0000313" key="8">
    <source>
        <dbReference type="EMBL" id="MBM6703933.1"/>
    </source>
</evidence>
<feature type="domain" description="Alpha-carbonic anhydrase" evidence="7">
    <location>
        <begin position="1"/>
        <end position="242"/>
    </location>
</feature>
<dbReference type="PROSITE" id="PS51144">
    <property type="entry name" value="ALPHA_CA_2"/>
    <property type="match status" value="1"/>
</dbReference>
<gene>
    <name evidence="8" type="ORF">H6A60_05475</name>
</gene>
<dbReference type="InterPro" id="IPR023561">
    <property type="entry name" value="Carbonic_anhydrase_a-class"/>
</dbReference>
<dbReference type="PANTHER" id="PTHR18952">
    <property type="entry name" value="CARBONIC ANHYDRASE"/>
    <property type="match status" value="1"/>
</dbReference>
<proteinExistence type="inferred from homology"/>
<evidence type="ECO:0000256" key="2">
    <source>
        <dbReference type="ARBA" id="ARBA00012925"/>
    </source>
</evidence>
<dbReference type="Gene3D" id="3.10.200.10">
    <property type="entry name" value="Alpha carbonic anhydrase"/>
    <property type="match status" value="1"/>
</dbReference>
<dbReference type="InterPro" id="IPR036398">
    <property type="entry name" value="CA_dom_sf"/>
</dbReference>
<dbReference type="SMART" id="SM01057">
    <property type="entry name" value="Carb_anhydrase"/>
    <property type="match status" value="1"/>
</dbReference>
<dbReference type="Pfam" id="PF00194">
    <property type="entry name" value="Carb_anhydrase"/>
    <property type="match status" value="1"/>
</dbReference>
<dbReference type="EC" id="4.2.1.1" evidence="2"/>
<evidence type="ECO:0000256" key="1">
    <source>
        <dbReference type="ARBA" id="ARBA00010718"/>
    </source>
</evidence>
<comment type="catalytic activity">
    <reaction evidence="6">
        <text>hydrogencarbonate + H(+) = CO2 + H2O</text>
        <dbReference type="Rhea" id="RHEA:10748"/>
        <dbReference type="ChEBI" id="CHEBI:15377"/>
        <dbReference type="ChEBI" id="CHEBI:15378"/>
        <dbReference type="ChEBI" id="CHEBI:16526"/>
        <dbReference type="ChEBI" id="CHEBI:17544"/>
        <dbReference type="EC" id="4.2.1.1"/>
    </reaction>
</comment>
<protein>
    <recommendedName>
        <fullName evidence="2">carbonic anhydrase</fullName>
        <ecNumber evidence="2">4.2.1.1</ecNumber>
    </recommendedName>
</protein>